<dbReference type="PANTHER" id="PTHR35567:SF1">
    <property type="entry name" value="CONSERVED FUNGAL PROTEIN (AFU_ORTHOLOGUE AFUA_1G14230)"/>
    <property type="match status" value="1"/>
</dbReference>
<sequence>MLFSQAGLLLTTFLSTTALAAPTEDAFRGIGWGVNRGHNWGRTAIPQTCNTAAVQMPQAPQPLPPPTSGLTLYHVALGRGTQNYTCDQTNTTSIPVAAGAVASLWNVTCLSADSPSLLSAIPNIALALPVPQPNSPTAYNALSGHHYFSDATTAYFDLDTALGEYGRGGFKKVNATPAPSDAVKGQRGQGYGSVPWLKLVGKGDEGCVAKEIYRINTAGGNPPKTCAGMEKTFQVEYSAEYWFYA</sequence>
<feature type="chain" id="PRO_5002468766" evidence="1">
    <location>
        <begin position="21"/>
        <end position="245"/>
    </location>
</feature>
<feature type="signal peptide" evidence="1">
    <location>
        <begin position="1"/>
        <end position="20"/>
    </location>
</feature>
<proteinExistence type="predicted"/>
<gene>
    <name evidence="2" type="ORF">TI39_contig312g00028</name>
</gene>
<dbReference type="PANTHER" id="PTHR35567">
    <property type="entry name" value="MALATE DEHYDROGENASE (AFU_ORTHOLOGUE AFUA_2G13800)"/>
    <property type="match status" value="1"/>
</dbReference>
<evidence type="ECO:0000313" key="3">
    <source>
        <dbReference type="Proteomes" id="UP000033647"/>
    </source>
</evidence>
<reference evidence="2 3" key="1">
    <citation type="submission" date="2015-03" db="EMBL/GenBank/DDBJ databases">
        <title>RNA-seq based gene annotation and comparative genomics of four Zymoseptoria species reveal species-specific pathogenicity related genes and transposable element activity.</title>
        <authorList>
            <person name="Grandaubert J."/>
            <person name="Bhattacharyya A."/>
            <person name="Stukenbrock E.H."/>
        </authorList>
    </citation>
    <scope>NUCLEOTIDE SEQUENCE [LARGE SCALE GENOMIC DNA]</scope>
    <source>
        <strain evidence="2 3">Zb18110</strain>
    </source>
</reference>
<accession>A0A0F4GU54</accession>
<dbReference type="OrthoDB" id="1859733at2759"/>
<evidence type="ECO:0000313" key="2">
    <source>
        <dbReference type="EMBL" id="KJY00774.1"/>
    </source>
</evidence>
<keyword evidence="3" id="KW-1185">Reference proteome</keyword>
<evidence type="ECO:0000256" key="1">
    <source>
        <dbReference type="SAM" id="SignalP"/>
    </source>
</evidence>
<dbReference type="EMBL" id="LAFY01000304">
    <property type="protein sequence ID" value="KJY00774.1"/>
    <property type="molecule type" value="Genomic_DNA"/>
</dbReference>
<dbReference type="Proteomes" id="UP000033647">
    <property type="component" value="Unassembled WGS sequence"/>
</dbReference>
<protein>
    <submittedName>
        <fullName evidence="2">Malate dehydrogenase like protein</fullName>
    </submittedName>
</protein>
<dbReference type="Pfam" id="PF11937">
    <property type="entry name" value="DUF3455"/>
    <property type="match status" value="1"/>
</dbReference>
<keyword evidence="1" id="KW-0732">Signal</keyword>
<name>A0A0F4GU54_9PEZI</name>
<organism evidence="2 3">
    <name type="scientific">Zymoseptoria brevis</name>
    <dbReference type="NCBI Taxonomy" id="1047168"/>
    <lineage>
        <taxon>Eukaryota</taxon>
        <taxon>Fungi</taxon>
        <taxon>Dikarya</taxon>
        <taxon>Ascomycota</taxon>
        <taxon>Pezizomycotina</taxon>
        <taxon>Dothideomycetes</taxon>
        <taxon>Dothideomycetidae</taxon>
        <taxon>Mycosphaerellales</taxon>
        <taxon>Mycosphaerellaceae</taxon>
        <taxon>Zymoseptoria</taxon>
    </lineage>
</organism>
<dbReference type="InterPro" id="IPR021851">
    <property type="entry name" value="DUF3455"/>
</dbReference>
<dbReference type="AlphaFoldDB" id="A0A0F4GU54"/>
<comment type="caution">
    <text evidence="2">The sequence shown here is derived from an EMBL/GenBank/DDBJ whole genome shotgun (WGS) entry which is preliminary data.</text>
</comment>